<evidence type="ECO:0000313" key="4">
    <source>
        <dbReference type="Proteomes" id="UP001239215"/>
    </source>
</evidence>
<dbReference type="EMBL" id="JAUTAN010000001">
    <property type="protein sequence ID" value="MDQ1104360.1"/>
    <property type="molecule type" value="Genomic_DNA"/>
</dbReference>
<dbReference type="Pfam" id="PF05175">
    <property type="entry name" value="MTS"/>
    <property type="match status" value="1"/>
</dbReference>
<dbReference type="GO" id="GO:0003676">
    <property type="term" value="F:nucleic acid binding"/>
    <property type="evidence" value="ECO:0007669"/>
    <property type="project" value="InterPro"/>
</dbReference>
<evidence type="ECO:0000256" key="1">
    <source>
        <dbReference type="SAM" id="MobiDB-lite"/>
    </source>
</evidence>
<dbReference type="RefSeq" id="WP_307199720.1">
    <property type="nucleotide sequence ID" value="NZ_JAUTAN010000001.1"/>
</dbReference>
<feature type="domain" description="Methyltransferase small" evidence="2">
    <location>
        <begin position="73"/>
        <end position="149"/>
    </location>
</feature>
<dbReference type="GO" id="GO:0032259">
    <property type="term" value="P:methylation"/>
    <property type="evidence" value="ECO:0007669"/>
    <property type="project" value="UniProtKB-KW"/>
</dbReference>
<dbReference type="GO" id="GO:0008170">
    <property type="term" value="F:N-methyltransferase activity"/>
    <property type="evidence" value="ECO:0007669"/>
    <property type="project" value="UniProtKB-ARBA"/>
</dbReference>
<comment type="caution">
    <text evidence="3">The sequence shown here is derived from an EMBL/GenBank/DDBJ whole genome shotgun (WGS) entry which is preliminary data.</text>
</comment>
<evidence type="ECO:0000259" key="2">
    <source>
        <dbReference type="Pfam" id="PF05175"/>
    </source>
</evidence>
<keyword evidence="3" id="KW-0489">Methyltransferase</keyword>
<sequence length="236" mass="24790">MTDDPGRPAGLPTDHRGGVPLLPQVPRDDPGADGARTTDFDGLAIRWDPRVLEPRPWTAAQSTWAAKIADQAPFGPLLELCSGAGHIGLLAARLARRDLVQVDADPVACDYARRNAEAAGITTEVRCGDLREAVRGERYPLVVADPPWVPSGDVGTFPLDPVTAIDGGPDGIDLALACLDVAADVLLPGGSVVIQVGGVHHLPPLNQHAAVLDGRLVFAEAREFERGLLAHLTAAD</sequence>
<dbReference type="PANTHER" id="PTHR18895:SF74">
    <property type="entry name" value="MTRF1L RELEASE FACTOR GLUTAMINE METHYLTRANSFERASE"/>
    <property type="match status" value="1"/>
</dbReference>
<dbReference type="GO" id="GO:0008757">
    <property type="term" value="F:S-adenosylmethionine-dependent methyltransferase activity"/>
    <property type="evidence" value="ECO:0007669"/>
    <property type="project" value="UniProtKB-ARBA"/>
</dbReference>
<dbReference type="Proteomes" id="UP001239215">
    <property type="component" value="Unassembled WGS sequence"/>
</dbReference>
<dbReference type="CDD" id="cd02440">
    <property type="entry name" value="AdoMet_MTases"/>
    <property type="match status" value="1"/>
</dbReference>
<dbReference type="AlphaFoldDB" id="A0AAJ1TYJ2"/>
<accession>A0AAJ1TYJ2</accession>
<dbReference type="InterPro" id="IPR002052">
    <property type="entry name" value="DNA_methylase_N6_adenine_CS"/>
</dbReference>
<dbReference type="Gene3D" id="3.40.50.150">
    <property type="entry name" value="Vaccinia Virus protein VP39"/>
    <property type="match status" value="1"/>
</dbReference>
<dbReference type="PROSITE" id="PS00092">
    <property type="entry name" value="N6_MTASE"/>
    <property type="match status" value="1"/>
</dbReference>
<proteinExistence type="predicted"/>
<dbReference type="PANTHER" id="PTHR18895">
    <property type="entry name" value="HEMK METHYLTRANSFERASE"/>
    <property type="match status" value="1"/>
</dbReference>
<dbReference type="InterPro" id="IPR007848">
    <property type="entry name" value="Small_mtfrase_dom"/>
</dbReference>
<protein>
    <submittedName>
        <fullName evidence="3">Methylase of polypeptide subunit release factors</fullName>
    </submittedName>
</protein>
<name>A0AAJ1TYJ2_9ACTN</name>
<keyword evidence="3" id="KW-0808">Transferase</keyword>
<gene>
    <name evidence="3" type="ORF">QE405_001644</name>
</gene>
<feature type="region of interest" description="Disordered" evidence="1">
    <location>
        <begin position="1"/>
        <end position="38"/>
    </location>
</feature>
<dbReference type="InterPro" id="IPR050320">
    <property type="entry name" value="N5-glutamine_MTase"/>
</dbReference>
<dbReference type="InterPro" id="IPR029063">
    <property type="entry name" value="SAM-dependent_MTases_sf"/>
</dbReference>
<reference evidence="3" key="1">
    <citation type="submission" date="2023-07" db="EMBL/GenBank/DDBJ databases">
        <title>Functional and genomic diversity of the sorghum phyllosphere microbiome.</title>
        <authorList>
            <person name="Shade A."/>
        </authorList>
    </citation>
    <scope>NUCLEOTIDE SEQUENCE</scope>
    <source>
        <strain evidence="3">SORGH_AS_1067</strain>
    </source>
</reference>
<dbReference type="SUPFAM" id="SSF53335">
    <property type="entry name" value="S-adenosyl-L-methionine-dependent methyltransferases"/>
    <property type="match status" value="1"/>
</dbReference>
<evidence type="ECO:0000313" key="3">
    <source>
        <dbReference type="EMBL" id="MDQ1104360.1"/>
    </source>
</evidence>
<organism evidence="3 4">
    <name type="scientific">Nocardioides zeae</name>
    <dbReference type="NCBI Taxonomy" id="1457234"/>
    <lineage>
        <taxon>Bacteria</taxon>
        <taxon>Bacillati</taxon>
        <taxon>Actinomycetota</taxon>
        <taxon>Actinomycetes</taxon>
        <taxon>Propionibacteriales</taxon>
        <taxon>Nocardioidaceae</taxon>
        <taxon>Nocardioides</taxon>
    </lineage>
</organism>